<dbReference type="AlphaFoldDB" id="A0A7W6F043"/>
<gene>
    <name evidence="4" type="ORF">GGR11_002082</name>
</gene>
<organism evidence="4 5">
    <name type="scientific">Brevundimonas mediterranea</name>
    <dbReference type="NCBI Taxonomy" id="74329"/>
    <lineage>
        <taxon>Bacteria</taxon>
        <taxon>Pseudomonadati</taxon>
        <taxon>Pseudomonadota</taxon>
        <taxon>Alphaproteobacteria</taxon>
        <taxon>Caulobacterales</taxon>
        <taxon>Caulobacteraceae</taxon>
        <taxon>Brevundimonas</taxon>
    </lineage>
</organism>
<dbReference type="Proteomes" id="UP000532936">
    <property type="component" value="Unassembled WGS sequence"/>
</dbReference>
<name>A0A7W6F043_9CAUL</name>
<reference evidence="4 5" key="1">
    <citation type="submission" date="2020-08" db="EMBL/GenBank/DDBJ databases">
        <title>Genomic Encyclopedia of Type Strains, Phase IV (KMG-IV): sequencing the most valuable type-strain genomes for metagenomic binning, comparative biology and taxonomic classification.</title>
        <authorList>
            <person name="Goeker M."/>
        </authorList>
    </citation>
    <scope>NUCLEOTIDE SEQUENCE [LARGE SCALE GENOMIC DNA]</scope>
    <source>
        <strain evidence="4 5">DSM 14878</strain>
    </source>
</reference>
<dbReference type="SUPFAM" id="SSF52172">
    <property type="entry name" value="CheY-like"/>
    <property type="match status" value="1"/>
</dbReference>
<dbReference type="RefSeq" id="WP_183196732.1">
    <property type="nucleotide sequence ID" value="NZ_JACIDA010000002.1"/>
</dbReference>
<dbReference type="InterPro" id="IPR001789">
    <property type="entry name" value="Sig_transdc_resp-reg_receiver"/>
</dbReference>
<feature type="modified residue" description="4-aspartylphosphate" evidence="1">
    <location>
        <position position="156"/>
    </location>
</feature>
<dbReference type="Gene3D" id="3.40.50.2300">
    <property type="match status" value="1"/>
</dbReference>
<dbReference type="PROSITE" id="PS50110">
    <property type="entry name" value="RESPONSE_REGULATORY"/>
    <property type="match status" value="1"/>
</dbReference>
<evidence type="ECO:0000313" key="4">
    <source>
        <dbReference type="EMBL" id="MBB3872529.1"/>
    </source>
</evidence>
<protein>
    <submittedName>
        <fullName evidence="4">CheY-like chemotaxis protein</fullName>
    </submittedName>
</protein>
<evidence type="ECO:0000313" key="5">
    <source>
        <dbReference type="Proteomes" id="UP000532936"/>
    </source>
</evidence>
<dbReference type="EMBL" id="JACIDA010000002">
    <property type="protein sequence ID" value="MBB3872529.1"/>
    <property type="molecule type" value="Genomic_DNA"/>
</dbReference>
<dbReference type="GO" id="GO:0000160">
    <property type="term" value="P:phosphorelay signal transduction system"/>
    <property type="evidence" value="ECO:0007669"/>
    <property type="project" value="InterPro"/>
</dbReference>
<evidence type="ECO:0000256" key="1">
    <source>
        <dbReference type="PROSITE-ProRule" id="PRU00169"/>
    </source>
</evidence>
<feature type="domain" description="Response regulatory" evidence="3">
    <location>
        <begin position="106"/>
        <end position="218"/>
    </location>
</feature>
<dbReference type="Pfam" id="PF00072">
    <property type="entry name" value="Response_reg"/>
    <property type="match status" value="1"/>
</dbReference>
<sequence>MFDRPPPSKPVARAADATPDGADSVERLCRLYDARLAAAGGRLSPDDARDLKTMAGLYGLNSDRPATEVWRDLRRVIVGQTAGPAEDPAPRPVETAVVGADLEPLTLLVVEDDAEVAADLTELLTEAGHRVVGPFHSAAAAEAAAALHAIDGALLDINLSGDTTGGELAEVLTRRWDVRVIFISGDADAADRYAPLAEALVLKPYTGPQILAAVGRLGRPG</sequence>
<evidence type="ECO:0000259" key="3">
    <source>
        <dbReference type="PROSITE" id="PS50110"/>
    </source>
</evidence>
<accession>A0A7W6F043</accession>
<feature type="region of interest" description="Disordered" evidence="2">
    <location>
        <begin position="1"/>
        <end position="21"/>
    </location>
</feature>
<dbReference type="InterPro" id="IPR011006">
    <property type="entry name" value="CheY-like_superfamily"/>
</dbReference>
<evidence type="ECO:0000256" key="2">
    <source>
        <dbReference type="SAM" id="MobiDB-lite"/>
    </source>
</evidence>
<keyword evidence="1" id="KW-0597">Phosphoprotein</keyword>
<comment type="caution">
    <text evidence="4">The sequence shown here is derived from an EMBL/GenBank/DDBJ whole genome shotgun (WGS) entry which is preliminary data.</text>
</comment>
<dbReference type="SMART" id="SM00448">
    <property type="entry name" value="REC"/>
    <property type="match status" value="1"/>
</dbReference>
<proteinExistence type="predicted"/>